<evidence type="ECO:0000313" key="1">
    <source>
        <dbReference type="EMBL" id="KDP44346.1"/>
    </source>
</evidence>
<evidence type="ECO:0000313" key="2">
    <source>
        <dbReference type="Proteomes" id="UP000027138"/>
    </source>
</evidence>
<gene>
    <name evidence="1" type="ORF">JCGZ_19213</name>
</gene>
<proteinExistence type="predicted"/>
<accession>A0A067L7C0</accession>
<dbReference type="Proteomes" id="UP000027138">
    <property type="component" value="Unassembled WGS sequence"/>
</dbReference>
<name>A0A067L7C0_JATCU</name>
<dbReference type="EMBL" id="KK914254">
    <property type="protein sequence ID" value="KDP44346.1"/>
    <property type="molecule type" value="Genomic_DNA"/>
</dbReference>
<sequence length="120" mass="13443">MGSVNELGPDEGEEDPLALLEGKKRLRRAMGTSSSNKMQVDEMGQISTIMEISDHESLRIEKHSLVLALKELVRSHRLEILLLMEALVNKQRIDKLRVKLCFDGGFTMDSSGRSEGLAIY</sequence>
<organism evidence="1 2">
    <name type="scientific">Jatropha curcas</name>
    <name type="common">Barbados nut</name>
    <dbReference type="NCBI Taxonomy" id="180498"/>
    <lineage>
        <taxon>Eukaryota</taxon>
        <taxon>Viridiplantae</taxon>
        <taxon>Streptophyta</taxon>
        <taxon>Embryophyta</taxon>
        <taxon>Tracheophyta</taxon>
        <taxon>Spermatophyta</taxon>
        <taxon>Magnoliopsida</taxon>
        <taxon>eudicotyledons</taxon>
        <taxon>Gunneridae</taxon>
        <taxon>Pentapetalae</taxon>
        <taxon>rosids</taxon>
        <taxon>fabids</taxon>
        <taxon>Malpighiales</taxon>
        <taxon>Euphorbiaceae</taxon>
        <taxon>Crotonoideae</taxon>
        <taxon>Jatropheae</taxon>
        <taxon>Jatropha</taxon>
    </lineage>
</organism>
<reference evidence="1 2" key="1">
    <citation type="journal article" date="2014" name="PLoS ONE">
        <title>Global Analysis of Gene Expression Profiles in Physic Nut (Jatropha curcas L.) Seedlings Exposed to Salt Stress.</title>
        <authorList>
            <person name="Zhang L."/>
            <person name="Zhang C."/>
            <person name="Wu P."/>
            <person name="Chen Y."/>
            <person name="Li M."/>
            <person name="Jiang H."/>
            <person name="Wu G."/>
        </authorList>
    </citation>
    <scope>NUCLEOTIDE SEQUENCE [LARGE SCALE GENOMIC DNA]</scope>
    <source>
        <strain evidence="2">cv. GZQX0401</strain>
        <tissue evidence="1">Young leaves</tissue>
    </source>
</reference>
<dbReference type="OrthoDB" id="851173at2759"/>
<protein>
    <submittedName>
        <fullName evidence="1">Uncharacterized protein</fullName>
    </submittedName>
</protein>
<keyword evidence="2" id="KW-1185">Reference proteome</keyword>
<dbReference type="AlphaFoldDB" id="A0A067L7C0"/>